<organism evidence="1 2">
    <name type="scientific">Rothia nasimurium</name>
    <dbReference type="NCBI Taxonomy" id="85336"/>
    <lineage>
        <taxon>Bacteria</taxon>
        <taxon>Bacillati</taxon>
        <taxon>Actinomycetota</taxon>
        <taxon>Actinomycetes</taxon>
        <taxon>Micrococcales</taxon>
        <taxon>Micrococcaceae</taxon>
        <taxon>Rothia</taxon>
    </lineage>
</organism>
<dbReference type="OrthoDB" id="9779267at2"/>
<dbReference type="AlphaFoldDB" id="A0A1Y1RPQ7"/>
<dbReference type="Proteomes" id="UP000192359">
    <property type="component" value="Unassembled WGS sequence"/>
</dbReference>
<dbReference type="Gene3D" id="3.40.720.10">
    <property type="entry name" value="Alkaline Phosphatase, subunit A"/>
    <property type="match status" value="1"/>
</dbReference>
<sequence length="410" mass="44593">MEPLTDFCGSALPAPASYGNNSVADLFEACGTLAAQSSLTPDPHPLHGPGRHDLLHLANRISEAGADPSRYRSVCLVMVDGLGQALLNRYGSYAPFLKKATSLGPLDAAMPSTTVASLTSLGTATAPGYHGMAGYEVRNPDSGEVMNQLSGWDKHVDPRSWQPIPTVFERFENHLDVVTVSLGKYAGTGLSEASLRGGRFVHASTYAARTTLAASLLNSRKPSLVYLYWGELDQAGHKYGAGSKQWLWQLEELDLALKSLVRRLPPHVLLLVTADHGMVNIAAENRIDYSGDRTLLENVELTAGEPRMVQLYLKDCGQGAKEDALGRWGETWGEQAWVIDTEYLYENGYFGPVISDTARARIGDIIVATREPIALYDMRHYKPQALNMVGQHGSLTSEETQVPLLMLPTG</sequence>
<reference evidence="1 2" key="1">
    <citation type="submission" date="2016-05" db="EMBL/GenBank/DDBJ databases">
        <title>Draft genome sequence of a porcine commensal Rothia nasimurium.</title>
        <authorList>
            <person name="Gaiser R.A."/>
            <person name="Van Baarlen P."/>
            <person name="Wells J.M."/>
        </authorList>
    </citation>
    <scope>NUCLEOTIDE SEQUENCE [LARGE SCALE GENOMIC DNA]</scope>
    <source>
        <strain evidence="1 2">PT-32</strain>
    </source>
</reference>
<evidence type="ECO:0000313" key="2">
    <source>
        <dbReference type="Proteomes" id="UP000192359"/>
    </source>
</evidence>
<dbReference type="SUPFAM" id="SSF53649">
    <property type="entry name" value="Alkaline phosphatase-like"/>
    <property type="match status" value="1"/>
</dbReference>
<dbReference type="InterPro" id="IPR002591">
    <property type="entry name" value="Phosphodiest/P_Trfase"/>
</dbReference>
<protein>
    <submittedName>
        <fullName evidence="1">Nucleotide diphosphatase</fullName>
    </submittedName>
</protein>
<accession>A0A1Y1RPQ7</accession>
<comment type="caution">
    <text evidence="1">The sequence shown here is derived from an EMBL/GenBank/DDBJ whole genome shotgun (WGS) entry which is preliminary data.</text>
</comment>
<dbReference type="PANTHER" id="PTHR10151">
    <property type="entry name" value="ECTONUCLEOTIDE PYROPHOSPHATASE/PHOSPHODIESTERASE"/>
    <property type="match status" value="1"/>
</dbReference>
<dbReference type="InterPro" id="IPR017850">
    <property type="entry name" value="Alkaline_phosphatase_core_sf"/>
</dbReference>
<dbReference type="EMBL" id="LXWF01000022">
    <property type="protein sequence ID" value="ORC18829.1"/>
    <property type="molecule type" value="Genomic_DNA"/>
</dbReference>
<proteinExistence type="predicted"/>
<dbReference type="PANTHER" id="PTHR10151:SF120">
    <property type="entry name" value="BIS(5'-ADENOSYL)-TRIPHOSPHATASE"/>
    <property type="match status" value="1"/>
</dbReference>
<keyword evidence="2" id="KW-1185">Reference proteome</keyword>
<dbReference type="RefSeq" id="WP_083091694.1">
    <property type="nucleotide sequence ID" value="NZ_LXWF01000022.1"/>
</dbReference>
<gene>
    <name evidence="1" type="ORF">A7979_02175</name>
</gene>
<name>A0A1Y1RPQ7_9MICC</name>
<dbReference type="Pfam" id="PF01663">
    <property type="entry name" value="Phosphodiest"/>
    <property type="match status" value="1"/>
</dbReference>
<evidence type="ECO:0000313" key="1">
    <source>
        <dbReference type="EMBL" id="ORC18829.1"/>
    </source>
</evidence>
<dbReference type="GO" id="GO:0016787">
    <property type="term" value="F:hydrolase activity"/>
    <property type="evidence" value="ECO:0007669"/>
    <property type="project" value="UniProtKB-ARBA"/>
</dbReference>